<keyword evidence="2" id="KW-1185">Reference proteome</keyword>
<evidence type="ECO:0000313" key="1">
    <source>
        <dbReference type="EMBL" id="KAH8040286.1"/>
    </source>
</evidence>
<organism evidence="1 2">
    <name type="scientific">Rhipicephalus microplus</name>
    <name type="common">Cattle tick</name>
    <name type="synonym">Boophilus microplus</name>
    <dbReference type="NCBI Taxonomy" id="6941"/>
    <lineage>
        <taxon>Eukaryota</taxon>
        <taxon>Metazoa</taxon>
        <taxon>Ecdysozoa</taxon>
        <taxon>Arthropoda</taxon>
        <taxon>Chelicerata</taxon>
        <taxon>Arachnida</taxon>
        <taxon>Acari</taxon>
        <taxon>Parasitiformes</taxon>
        <taxon>Ixodida</taxon>
        <taxon>Ixodoidea</taxon>
        <taxon>Ixodidae</taxon>
        <taxon>Rhipicephalinae</taxon>
        <taxon>Rhipicephalus</taxon>
        <taxon>Boophilus</taxon>
    </lineage>
</organism>
<evidence type="ECO:0000313" key="2">
    <source>
        <dbReference type="Proteomes" id="UP000821866"/>
    </source>
</evidence>
<dbReference type="GO" id="GO:0005615">
    <property type="term" value="C:extracellular space"/>
    <property type="evidence" value="ECO:0007669"/>
    <property type="project" value="TreeGrafter"/>
</dbReference>
<dbReference type="InterPro" id="IPR004245">
    <property type="entry name" value="DUF229"/>
</dbReference>
<dbReference type="PANTHER" id="PTHR10974">
    <property type="entry name" value="FI08016P-RELATED"/>
    <property type="match status" value="1"/>
</dbReference>
<name>A0A9J6F0J5_RHIMP</name>
<dbReference type="Pfam" id="PF02995">
    <property type="entry name" value="DUF229"/>
    <property type="match status" value="2"/>
</dbReference>
<dbReference type="Proteomes" id="UP000821866">
    <property type="component" value="Chromosome 1"/>
</dbReference>
<reference evidence="1" key="2">
    <citation type="submission" date="2021-09" db="EMBL/GenBank/DDBJ databases">
        <authorList>
            <person name="Jia N."/>
            <person name="Wang J."/>
            <person name="Shi W."/>
            <person name="Du L."/>
            <person name="Sun Y."/>
            <person name="Zhan W."/>
            <person name="Jiang J."/>
            <person name="Wang Q."/>
            <person name="Zhang B."/>
            <person name="Ji P."/>
            <person name="Sakyi L.B."/>
            <person name="Cui X."/>
            <person name="Yuan T."/>
            <person name="Jiang B."/>
            <person name="Yang W."/>
            <person name="Lam T.T.-Y."/>
            <person name="Chang Q."/>
            <person name="Ding S."/>
            <person name="Wang X."/>
            <person name="Zhu J."/>
            <person name="Ruan X."/>
            <person name="Zhao L."/>
            <person name="Wei J."/>
            <person name="Que T."/>
            <person name="Du C."/>
            <person name="Cheng J."/>
            <person name="Dai P."/>
            <person name="Han X."/>
            <person name="Huang E."/>
            <person name="Gao Y."/>
            <person name="Liu J."/>
            <person name="Shao H."/>
            <person name="Ye R."/>
            <person name="Li L."/>
            <person name="Wei W."/>
            <person name="Wang X."/>
            <person name="Wang C."/>
            <person name="Huo Q."/>
            <person name="Li W."/>
            <person name="Guo W."/>
            <person name="Chen H."/>
            <person name="Chen S."/>
            <person name="Zhou L."/>
            <person name="Zhou L."/>
            <person name="Ni X."/>
            <person name="Tian J."/>
            <person name="Zhou Y."/>
            <person name="Sheng Y."/>
            <person name="Liu T."/>
            <person name="Pan Y."/>
            <person name="Xia L."/>
            <person name="Li J."/>
            <person name="Zhao F."/>
            <person name="Cao W."/>
        </authorList>
    </citation>
    <scope>NUCLEOTIDE SEQUENCE</scope>
    <source>
        <strain evidence="1">Rmic-2018</strain>
        <tissue evidence="1">Larvae</tissue>
    </source>
</reference>
<reference evidence="1" key="1">
    <citation type="journal article" date="2020" name="Cell">
        <title>Large-Scale Comparative Analyses of Tick Genomes Elucidate Their Genetic Diversity and Vector Capacities.</title>
        <authorList>
            <consortium name="Tick Genome and Microbiome Consortium (TIGMIC)"/>
            <person name="Jia N."/>
            <person name="Wang J."/>
            <person name="Shi W."/>
            <person name="Du L."/>
            <person name="Sun Y."/>
            <person name="Zhan W."/>
            <person name="Jiang J.F."/>
            <person name="Wang Q."/>
            <person name="Zhang B."/>
            <person name="Ji P."/>
            <person name="Bell-Sakyi L."/>
            <person name="Cui X.M."/>
            <person name="Yuan T.T."/>
            <person name="Jiang B.G."/>
            <person name="Yang W.F."/>
            <person name="Lam T.T."/>
            <person name="Chang Q.C."/>
            <person name="Ding S.J."/>
            <person name="Wang X.J."/>
            <person name="Zhu J.G."/>
            <person name="Ruan X.D."/>
            <person name="Zhao L."/>
            <person name="Wei J.T."/>
            <person name="Ye R.Z."/>
            <person name="Que T.C."/>
            <person name="Du C.H."/>
            <person name="Zhou Y.H."/>
            <person name="Cheng J.X."/>
            <person name="Dai P.F."/>
            <person name="Guo W.B."/>
            <person name="Han X.H."/>
            <person name="Huang E.J."/>
            <person name="Li L.F."/>
            <person name="Wei W."/>
            <person name="Gao Y.C."/>
            <person name="Liu J.Z."/>
            <person name="Shao H.Z."/>
            <person name="Wang X."/>
            <person name="Wang C.C."/>
            <person name="Yang T.C."/>
            <person name="Huo Q.B."/>
            <person name="Li W."/>
            <person name="Chen H.Y."/>
            <person name="Chen S.E."/>
            <person name="Zhou L.G."/>
            <person name="Ni X.B."/>
            <person name="Tian J.H."/>
            <person name="Sheng Y."/>
            <person name="Liu T."/>
            <person name="Pan Y.S."/>
            <person name="Xia L.Y."/>
            <person name="Li J."/>
            <person name="Zhao F."/>
            <person name="Cao W.C."/>
        </authorList>
    </citation>
    <scope>NUCLEOTIDE SEQUENCE</scope>
    <source>
        <strain evidence="1">Rmic-2018</strain>
    </source>
</reference>
<proteinExistence type="predicted"/>
<dbReference type="InterPro" id="IPR017850">
    <property type="entry name" value="Alkaline_phosphatase_core_sf"/>
</dbReference>
<dbReference type="AlphaFoldDB" id="A0A9J6F0J5"/>
<sequence>MAAVHFPVFLRSKKALPAALTNLSLAAVFRFGPEQGLKVMQASDSEKHFVIYTRSCEVPDYGPWHPSVLPHVSTTPLISCSKYPAYSHMKMFANAGYRTFYTEDNTEISTFNYLKPGFREQPTDYYIRPFLLPFQQELDYEKTNFEHGCGHEQSLYWGGHLNKTIVVFLSDHGMRWGSIRQTFISLLEGRLPGYLWYLPRSLTRRHPHLLRAHKKNWHRLTTPLDVHATLRGVLEDFRLLDTSSTKRFMVSYKPPWYERFLPLDCSNDVREYTVSLMTTLGDALFEATARLFNGTVTVVGEVLRVSLYGNGSDCVPTMPFHKFCYCLRPASPSE</sequence>
<dbReference type="VEuPathDB" id="VectorBase:LOC119165371"/>
<gene>
    <name evidence="1" type="ORF">HPB51_010066</name>
</gene>
<dbReference type="EMBL" id="JABSTU010000001">
    <property type="protein sequence ID" value="KAH8040286.1"/>
    <property type="molecule type" value="Genomic_DNA"/>
</dbReference>
<dbReference type="PANTHER" id="PTHR10974:SF1">
    <property type="entry name" value="FI08016P-RELATED"/>
    <property type="match status" value="1"/>
</dbReference>
<accession>A0A9J6F0J5</accession>
<protein>
    <submittedName>
        <fullName evidence="1">Uncharacterized protein</fullName>
    </submittedName>
</protein>
<dbReference type="SUPFAM" id="SSF53649">
    <property type="entry name" value="Alkaline phosphatase-like"/>
    <property type="match status" value="1"/>
</dbReference>
<comment type="caution">
    <text evidence="1">The sequence shown here is derived from an EMBL/GenBank/DDBJ whole genome shotgun (WGS) entry which is preliminary data.</text>
</comment>